<organism evidence="2 3">
    <name type="scientific">Dreissena polymorpha</name>
    <name type="common">Zebra mussel</name>
    <name type="synonym">Mytilus polymorpha</name>
    <dbReference type="NCBI Taxonomy" id="45954"/>
    <lineage>
        <taxon>Eukaryota</taxon>
        <taxon>Metazoa</taxon>
        <taxon>Spiralia</taxon>
        <taxon>Lophotrochozoa</taxon>
        <taxon>Mollusca</taxon>
        <taxon>Bivalvia</taxon>
        <taxon>Autobranchia</taxon>
        <taxon>Heteroconchia</taxon>
        <taxon>Euheterodonta</taxon>
        <taxon>Imparidentia</taxon>
        <taxon>Neoheterodontei</taxon>
        <taxon>Myida</taxon>
        <taxon>Dreissenoidea</taxon>
        <taxon>Dreissenidae</taxon>
        <taxon>Dreissena</taxon>
    </lineage>
</organism>
<name>A0A9D4IM80_DREPO</name>
<sequence>MLFSNNVNLRPGEQYAIDAIQQQLLSAILGFEVATSASGLAPSLSGPVTAAAATRTIRTHALIDRYLAEQQAVWSAGPRRLVTLPGPGPLGKCSTSPTHRVEPH</sequence>
<evidence type="ECO:0000256" key="1">
    <source>
        <dbReference type="SAM" id="MobiDB-lite"/>
    </source>
</evidence>
<proteinExistence type="predicted"/>
<evidence type="ECO:0000313" key="2">
    <source>
        <dbReference type="EMBL" id="KAH3780876.1"/>
    </source>
</evidence>
<accession>A0A9D4IM80</accession>
<feature type="region of interest" description="Disordered" evidence="1">
    <location>
        <begin position="85"/>
        <end position="104"/>
    </location>
</feature>
<dbReference type="EMBL" id="JAIWYP010000008">
    <property type="protein sequence ID" value="KAH3780876.1"/>
    <property type="molecule type" value="Genomic_DNA"/>
</dbReference>
<comment type="caution">
    <text evidence="2">The sequence shown here is derived from an EMBL/GenBank/DDBJ whole genome shotgun (WGS) entry which is preliminary data.</text>
</comment>
<evidence type="ECO:0000313" key="3">
    <source>
        <dbReference type="Proteomes" id="UP000828390"/>
    </source>
</evidence>
<dbReference type="AlphaFoldDB" id="A0A9D4IM80"/>
<reference evidence="2" key="2">
    <citation type="submission" date="2020-11" db="EMBL/GenBank/DDBJ databases">
        <authorList>
            <person name="McCartney M.A."/>
            <person name="Auch B."/>
            <person name="Kono T."/>
            <person name="Mallez S."/>
            <person name="Becker A."/>
            <person name="Gohl D.M."/>
            <person name="Silverstein K.A.T."/>
            <person name="Koren S."/>
            <person name="Bechman K.B."/>
            <person name="Herman A."/>
            <person name="Abrahante J.E."/>
            <person name="Garbe J."/>
        </authorList>
    </citation>
    <scope>NUCLEOTIDE SEQUENCE</scope>
    <source>
        <strain evidence="2">Duluth1</strain>
        <tissue evidence="2">Whole animal</tissue>
    </source>
</reference>
<gene>
    <name evidence="2" type="ORF">DPMN_158701</name>
</gene>
<keyword evidence="3" id="KW-1185">Reference proteome</keyword>
<reference evidence="2" key="1">
    <citation type="journal article" date="2019" name="bioRxiv">
        <title>The Genome of the Zebra Mussel, Dreissena polymorpha: A Resource for Invasive Species Research.</title>
        <authorList>
            <person name="McCartney M.A."/>
            <person name="Auch B."/>
            <person name="Kono T."/>
            <person name="Mallez S."/>
            <person name="Zhang Y."/>
            <person name="Obille A."/>
            <person name="Becker A."/>
            <person name="Abrahante J.E."/>
            <person name="Garbe J."/>
            <person name="Badalamenti J.P."/>
            <person name="Herman A."/>
            <person name="Mangelson H."/>
            <person name="Liachko I."/>
            <person name="Sullivan S."/>
            <person name="Sone E.D."/>
            <person name="Koren S."/>
            <person name="Silverstein K.A.T."/>
            <person name="Beckman K.B."/>
            <person name="Gohl D.M."/>
        </authorList>
    </citation>
    <scope>NUCLEOTIDE SEQUENCE</scope>
    <source>
        <strain evidence="2">Duluth1</strain>
        <tissue evidence="2">Whole animal</tissue>
    </source>
</reference>
<dbReference type="Proteomes" id="UP000828390">
    <property type="component" value="Unassembled WGS sequence"/>
</dbReference>
<protein>
    <submittedName>
        <fullName evidence="2">Uncharacterized protein</fullName>
    </submittedName>
</protein>